<dbReference type="EMBL" id="JAKUCV010005522">
    <property type="protein sequence ID" value="KAJ4830837.1"/>
    <property type="molecule type" value="Genomic_DNA"/>
</dbReference>
<gene>
    <name evidence="2" type="ORF">Tsubulata_028526</name>
</gene>
<organism evidence="2 3">
    <name type="scientific">Turnera subulata</name>
    <dbReference type="NCBI Taxonomy" id="218843"/>
    <lineage>
        <taxon>Eukaryota</taxon>
        <taxon>Viridiplantae</taxon>
        <taxon>Streptophyta</taxon>
        <taxon>Embryophyta</taxon>
        <taxon>Tracheophyta</taxon>
        <taxon>Spermatophyta</taxon>
        <taxon>Magnoliopsida</taxon>
        <taxon>eudicotyledons</taxon>
        <taxon>Gunneridae</taxon>
        <taxon>Pentapetalae</taxon>
        <taxon>rosids</taxon>
        <taxon>fabids</taxon>
        <taxon>Malpighiales</taxon>
        <taxon>Passifloraceae</taxon>
        <taxon>Turnera</taxon>
    </lineage>
</organism>
<comment type="caution">
    <text evidence="2">The sequence shown here is derived from an EMBL/GenBank/DDBJ whole genome shotgun (WGS) entry which is preliminary data.</text>
</comment>
<reference evidence="2" key="2">
    <citation type="journal article" date="2023" name="Plants (Basel)">
        <title>Annotation of the Turnera subulata (Passifloraceae) Draft Genome Reveals the S-Locus Evolved after the Divergence of Turneroideae from Passifloroideae in a Stepwise Manner.</title>
        <authorList>
            <person name="Henning P.M."/>
            <person name="Roalson E.H."/>
            <person name="Mir W."/>
            <person name="McCubbin A.G."/>
            <person name="Shore J.S."/>
        </authorList>
    </citation>
    <scope>NUCLEOTIDE SEQUENCE</scope>
    <source>
        <strain evidence="2">F60SS</strain>
    </source>
</reference>
<dbReference type="AlphaFoldDB" id="A0A9Q0J7F1"/>
<feature type="compositionally biased region" description="Polar residues" evidence="1">
    <location>
        <begin position="1"/>
        <end position="12"/>
    </location>
</feature>
<evidence type="ECO:0000256" key="1">
    <source>
        <dbReference type="SAM" id="MobiDB-lite"/>
    </source>
</evidence>
<evidence type="ECO:0000313" key="2">
    <source>
        <dbReference type="EMBL" id="KAJ4830837.1"/>
    </source>
</evidence>
<feature type="compositionally biased region" description="Basic and acidic residues" evidence="1">
    <location>
        <begin position="69"/>
        <end position="81"/>
    </location>
</feature>
<accession>A0A9Q0J7F1</accession>
<feature type="region of interest" description="Disordered" evidence="1">
    <location>
        <begin position="1"/>
        <end position="81"/>
    </location>
</feature>
<keyword evidence="3" id="KW-1185">Reference proteome</keyword>
<reference evidence="2" key="1">
    <citation type="submission" date="2022-02" db="EMBL/GenBank/DDBJ databases">
        <authorList>
            <person name="Henning P.M."/>
            <person name="McCubbin A.G."/>
            <person name="Shore J.S."/>
        </authorList>
    </citation>
    <scope>NUCLEOTIDE SEQUENCE</scope>
    <source>
        <strain evidence="2">F60SS</strain>
        <tissue evidence="2">Leaves</tissue>
    </source>
</reference>
<evidence type="ECO:0000313" key="3">
    <source>
        <dbReference type="Proteomes" id="UP001141552"/>
    </source>
</evidence>
<name>A0A9Q0J7F1_9ROSI</name>
<proteinExistence type="predicted"/>
<protein>
    <submittedName>
        <fullName evidence="2">Uncharacterized protein</fullName>
    </submittedName>
</protein>
<sequence length="171" mass="18899">MSSKEPPNSPQATRVIRTKPTRCSSRVLVSLQPPPPPPQVEPCSNSIPITATDLPQDSLTNNHEANTSDDDRSKVNCDDDHGQQQYAYHNALDFMNFGCNDEFNSTEDARVVGSDSDKDHVPIGDQETSLLSIDDIVFNDWTANADPLEDNATLDLDSLAFLLDSEEWPLQ</sequence>
<feature type="compositionally biased region" description="Polar residues" evidence="1">
    <location>
        <begin position="42"/>
        <end position="65"/>
    </location>
</feature>
<dbReference type="Proteomes" id="UP001141552">
    <property type="component" value="Unassembled WGS sequence"/>
</dbReference>